<dbReference type="AlphaFoldDB" id="A0A2W5SQ05"/>
<name>A0A2W5SQ05_VARPD</name>
<accession>A0A2W5SQ05</accession>
<evidence type="ECO:0000313" key="2">
    <source>
        <dbReference type="Proteomes" id="UP000249135"/>
    </source>
</evidence>
<sequence length="293" mass="33748">MTNLLPAAPRGRRNTSTALALPDPAVDKLSKARHDAFLRARGIDPNGPFQLEIWPADMREMPNDYARSALFTVRNKTEPRATFETSLIFHVQKEVKITYTGVELRADDDELVWQQILDYAKHKPLGEPIEFNLHQLCVDLNWSINGRNYDKARKSISRLKANEVRVENERHGRGVALSLIREYAFQGDGDKGTKYQIWIHPGLITLFAGNTSTRVQWEQYRELTPLARRLFDYFASHKAPFPLKLDTFKGMCASSCSIERKWRSMVRKACEEIRLAGLVKKAWVDDDLIYVDR</sequence>
<dbReference type="Proteomes" id="UP000249135">
    <property type="component" value="Unassembled WGS sequence"/>
</dbReference>
<organism evidence="1 2">
    <name type="scientific">Variovorax paradoxus</name>
    <dbReference type="NCBI Taxonomy" id="34073"/>
    <lineage>
        <taxon>Bacteria</taxon>
        <taxon>Pseudomonadati</taxon>
        <taxon>Pseudomonadota</taxon>
        <taxon>Betaproteobacteria</taxon>
        <taxon>Burkholderiales</taxon>
        <taxon>Comamonadaceae</taxon>
        <taxon>Variovorax</taxon>
    </lineage>
</organism>
<dbReference type="Pfam" id="PF07042">
    <property type="entry name" value="TrfA"/>
    <property type="match status" value="1"/>
</dbReference>
<reference evidence="1 2" key="1">
    <citation type="submission" date="2017-08" db="EMBL/GenBank/DDBJ databases">
        <title>Infants hospitalized years apart are colonized by the same room-sourced microbial strains.</title>
        <authorList>
            <person name="Brooks B."/>
            <person name="Olm M.R."/>
            <person name="Firek B.A."/>
            <person name="Baker R."/>
            <person name="Thomas B.C."/>
            <person name="Morowitz M.J."/>
            <person name="Banfield J.F."/>
        </authorList>
    </citation>
    <scope>NUCLEOTIDE SEQUENCE [LARGE SCALE GENOMIC DNA]</scope>
    <source>
        <strain evidence="1">S2_005_003_R2_41</strain>
    </source>
</reference>
<protein>
    <recommendedName>
        <fullName evidence="3">TrfA family protein</fullName>
    </recommendedName>
</protein>
<evidence type="ECO:0008006" key="3">
    <source>
        <dbReference type="Google" id="ProtNLM"/>
    </source>
</evidence>
<comment type="caution">
    <text evidence="1">The sequence shown here is derived from an EMBL/GenBank/DDBJ whole genome shotgun (WGS) entry which is preliminary data.</text>
</comment>
<dbReference type="InterPro" id="IPR010751">
    <property type="entry name" value="TrfA"/>
</dbReference>
<proteinExistence type="predicted"/>
<evidence type="ECO:0000313" key="1">
    <source>
        <dbReference type="EMBL" id="PZQ76870.1"/>
    </source>
</evidence>
<dbReference type="EMBL" id="QFPP01000037">
    <property type="protein sequence ID" value="PZQ76870.1"/>
    <property type="molecule type" value="Genomic_DNA"/>
</dbReference>
<gene>
    <name evidence="1" type="ORF">DI563_05695</name>
</gene>